<evidence type="ECO:0000313" key="6">
    <source>
        <dbReference type="EMBL" id="GHO56899.1"/>
    </source>
</evidence>
<keyword evidence="7" id="KW-1185">Reference proteome</keyword>
<evidence type="ECO:0000256" key="2">
    <source>
        <dbReference type="ARBA" id="ARBA00023125"/>
    </source>
</evidence>
<evidence type="ECO:0000259" key="5">
    <source>
        <dbReference type="PROSITE" id="PS50977"/>
    </source>
</evidence>
<dbReference type="Gene3D" id="1.10.10.60">
    <property type="entry name" value="Homeodomain-like"/>
    <property type="match status" value="1"/>
</dbReference>
<dbReference type="InterPro" id="IPR011075">
    <property type="entry name" value="TetR_C"/>
</dbReference>
<keyword evidence="1" id="KW-0805">Transcription regulation</keyword>
<dbReference type="Proteomes" id="UP000654345">
    <property type="component" value="Unassembled WGS sequence"/>
</dbReference>
<dbReference type="Gene3D" id="1.10.357.10">
    <property type="entry name" value="Tetracycline Repressor, domain 2"/>
    <property type="match status" value="1"/>
</dbReference>
<comment type="caution">
    <text evidence="6">The sequence shown here is derived from an EMBL/GenBank/DDBJ whole genome shotgun (WGS) entry which is preliminary data.</text>
</comment>
<keyword evidence="3" id="KW-0804">Transcription</keyword>
<evidence type="ECO:0000256" key="4">
    <source>
        <dbReference type="PROSITE-ProRule" id="PRU00335"/>
    </source>
</evidence>
<dbReference type="PANTHER" id="PTHR30055">
    <property type="entry name" value="HTH-TYPE TRANSCRIPTIONAL REGULATOR RUTR"/>
    <property type="match status" value="1"/>
</dbReference>
<dbReference type="SUPFAM" id="SSF46689">
    <property type="entry name" value="Homeodomain-like"/>
    <property type="match status" value="1"/>
</dbReference>
<dbReference type="Pfam" id="PF00440">
    <property type="entry name" value="TetR_N"/>
    <property type="match status" value="1"/>
</dbReference>
<dbReference type="InterPro" id="IPR009057">
    <property type="entry name" value="Homeodomain-like_sf"/>
</dbReference>
<feature type="DNA-binding region" description="H-T-H motif" evidence="4">
    <location>
        <begin position="40"/>
        <end position="59"/>
    </location>
</feature>
<dbReference type="RefSeq" id="WP_201373350.1">
    <property type="nucleotide sequence ID" value="NZ_BNJG01000002.1"/>
</dbReference>
<evidence type="ECO:0000313" key="7">
    <source>
        <dbReference type="Proteomes" id="UP000654345"/>
    </source>
</evidence>
<dbReference type="InterPro" id="IPR050109">
    <property type="entry name" value="HTH-type_TetR-like_transc_reg"/>
</dbReference>
<dbReference type="PANTHER" id="PTHR30055:SF148">
    <property type="entry name" value="TETR-FAMILY TRANSCRIPTIONAL REGULATOR"/>
    <property type="match status" value="1"/>
</dbReference>
<keyword evidence="2 4" id="KW-0238">DNA-binding</keyword>
<accession>A0ABQ3UVL8</accession>
<gene>
    <name evidence="6" type="ORF">KSB_53740</name>
</gene>
<dbReference type="InterPro" id="IPR001647">
    <property type="entry name" value="HTH_TetR"/>
</dbReference>
<name>A0ABQ3UVL8_9CHLR</name>
<organism evidence="6 7">
    <name type="scientific">Ktedonobacter robiniae</name>
    <dbReference type="NCBI Taxonomy" id="2778365"/>
    <lineage>
        <taxon>Bacteria</taxon>
        <taxon>Bacillati</taxon>
        <taxon>Chloroflexota</taxon>
        <taxon>Ktedonobacteria</taxon>
        <taxon>Ktedonobacterales</taxon>
        <taxon>Ktedonobacteraceae</taxon>
        <taxon>Ktedonobacter</taxon>
    </lineage>
</organism>
<evidence type="ECO:0000256" key="3">
    <source>
        <dbReference type="ARBA" id="ARBA00023163"/>
    </source>
</evidence>
<evidence type="ECO:0000256" key="1">
    <source>
        <dbReference type="ARBA" id="ARBA00023015"/>
    </source>
</evidence>
<dbReference type="PRINTS" id="PR00455">
    <property type="entry name" value="HTHTETR"/>
</dbReference>
<dbReference type="PROSITE" id="PS50977">
    <property type="entry name" value="HTH_TETR_2"/>
    <property type="match status" value="1"/>
</dbReference>
<dbReference type="EMBL" id="BNJG01000002">
    <property type="protein sequence ID" value="GHO56899.1"/>
    <property type="molecule type" value="Genomic_DNA"/>
</dbReference>
<proteinExistence type="predicted"/>
<protein>
    <submittedName>
        <fullName evidence="6">TetR family transcriptional regulator</fullName>
    </submittedName>
</protein>
<sequence length="193" mass="21876">MEEPGKESKAPVRRRSKESHEAILQAALDLLERDGYKALTVEAIAALAGVGKQTIYRWWPSKGAVVFEAFATRAALDVPLPNLGTVREDVLAFIENTFRSLNEGMEKTVRSLMAEAQFDAEFGKEFRQTFIEARRKALKTLLERGIQQGDLPPDADLDFLLDMIYGPMWYRLLNQHAPLDAHFARQLINFVLK</sequence>
<reference evidence="6 7" key="1">
    <citation type="journal article" date="2021" name="Int. J. Syst. Evol. Microbiol.">
        <title>Reticulibacter mediterranei gen. nov., sp. nov., within the new family Reticulibacteraceae fam. nov., and Ktedonospora formicarum gen. nov., sp. nov., Ktedonobacter robiniae sp. nov., Dictyobacter formicarum sp. nov. and Dictyobacter arantiisoli sp. nov., belonging to the class Ktedonobacteria.</title>
        <authorList>
            <person name="Yabe S."/>
            <person name="Zheng Y."/>
            <person name="Wang C.M."/>
            <person name="Sakai Y."/>
            <person name="Abe K."/>
            <person name="Yokota A."/>
            <person name="Donadio S."/>
            <person name="Cavaletti L."/>
            <person name="Monciardini P."/>
        </authorList>
    </citation>
    <scope>NUCLEOTIDE SEQUENCE [LARGE SCALE GENOMIC DNA]</scope>
    <source>
        <strain evidence="6 7">SOSP1-30</strain>
    </source>
</reference>
<dbReference type="InterPro" id="IPR036271">
    <property type="entry name" value="Tet_transcr_reg_TetR-rel_C_sf"/>
</dbReference>
<dbReference type="Pfam" id="PF16859">
    <property type="entry name" value="TetR_C_11"/>
    <property type="match status" value="1"/>
</dbReference>
<dbReference type="SUPFAM" id="SSF48498">
    <property type="entry name" value="Tetracyclin repressor-like, C-terminal domain"/>
    <property type="match status" value="1"/>
</dbReference>
<feature type="domain" description="HTH tetR-type" evidence="5">
    <location>
        <begin position="17"/>
        <end position="77"/>
    </location>
</feature>